<dbReference type="Proteomes" id="UP000199477">
    <property type="component" value="Unassembled WGS sequence"/>
</dbReference>
<dbReference type="InterPro" id="IPR029058">
    <property type="entry name" value="AB_hydrolase_fold"/>
</dbReference>
<evidence type="ECO:0000256" key="1">
    <source>
        <dbReference type="ARBA" id="ARBA00022801"/>
    </source>
</evidence>
<evidence type="ECO:0000313" key="3">
    <source>
        <dbReference type="EMBL" id="SFE97115.1"/>
    </source>
</evidence>
<dbReference type="GO" id="GO:0052689">
    <property type="term" value="F:carboxylic ester hydrolase activity"/>
    <property type="evidence" value="ECO:0007669"/>
    <property type="project" value="UniProtKB-ARBA"/>
</dbReference>
<feature type="domain" description="Serine aminopeptidase S33" evidence="2">
    <location>
        <begin position="25"/>
        <end position="262"/>
    </location>
</feature>
<keyword evidence="4" id="KW-1185">Reference proteome</keyword>
<protein>
    <submittedName>
        <fullName evidence="3">Lysophospholipase, alpha-beta hydrolase superfamily</fullName>
    </submittedName>
</protein>
<dbReference type="EMBL" id="FONH01000005">
    <property type="protein sequence ID" value="SFE97115.1"/>
    <property type="molecule type" value="Genomic_DNA"/>
</dbReference>
<proteinExistence type="predicted"/>
<dbReference type="InterPro" id="IPR050261">
    <property type="entry name" value="FrsA_esterase"/>
</dbReference>
<sequence length="286" mass="30721">MHKQTVHIGDAPLAATLHLPDSPGPHATVLLCHGFCGTQPLLLPAFAAAFAQAGYVAVTFDYRGFGESGGERGRLVPSMQIDDILAVLGWLKTHDQVDAQRIGLWGTSLGGGHVMGAAARDAGVRCVVSQLAFADGEEVIAGHMSAEEKASFLATLAKMEERKQAGKEMFVPLTRVLGDPESKAFFEKHKDSYPELSIKIPMLTVKEMFHYKPATDAAHVTCPTLVVVAGDDGVNPPAQGTALFDAVGAATKQLYVQEGARHYDAYEGTHFDQVAQRQLAWYGQHL</sequence>
<dbReference type="InterPro" id="IPR022742">
    <property type="entry name" value="Hydrolase_4"/>
</dbReference>
<dbReference type="AlphaFoldDB" id="A0A1I2EW92"/>
<organism evidence="3 4">
    <name type="scientific">Dyella marensis</name>
    <dbReference type="NCBI Taxonomy" id="500610"/>
    <lineage>
        <taxon>Bacteria</taxon>
        <taxon>Pseudomonadati</taxon>
        <taxon>Pseudomonadota</taxon>
        <taxon>Gammaproteobacteria</taxon>
        <taxon>Lysobacterales</taxon>
        <taxon>Rhodanobacteraceae</taxon>
        <taxon>Dyella</taxon>
    </lineage>
</organism>
<accession>A0A1I2EW92</accession>
<name>A0A1I2EW92_9GAMM</name>
<reference evidence="4" key="1">
    <citation type="submission" date="2016-10" db="EMBL/GenBank/DDBJ databases">
        <authorList>
            <person name="Varghese N."/>
            <person name="Submissions S."/>
        </authorList>
    </citation>
    <scope>NUCLEOTIDE SEQUENCE [LARGE SCALE GENOMIC DNA]</scope>
    <source>
        <strain evidence="4">UNC178MFTsu3.1</strain>
    </source>
</reference>
<dbReference type="PANTHER" id="PTHR22946:SF9">
    <property type="entry name" value="POLYKETIDE TRANSFERASE AF380"/>
    <property type="match status" value="1"/>
</dbReference>
<dbReference type="Gene3D" id="3.40.50.1820">
    <property type="entry name" value="alpha/beta hydrolase"/>
    <property type="match status" value="1"/>
</dbReference>
<dbReference type="PANTHER" id="PTHR22946">
    <property type="entry name" value="DIENELACTONE HYDROLASE DOMAIN-CONTAINING PROTEIN-RELATED"/>
    <property type="match status" value="1"/>
</dbReference>
<dbReference type="STRING" id="500610.SAMN02799615_02125"/>
<dbReference type="SUPFAM" id="SSF53474">
    <property type="entry name" value="alpha/beta-Hydrolases"/>
    <property type="match status" value="1"/>
</dbReference>
<evidence type="ECO:0000313" key="4">
    <source>
        <dbReference type="Proteomes" id="UP000199477"/>
    </source>
</evidence>
<keyword evidence="1 3" id="KW-0378">Hydrolase</keyword>
<evidence type="ECO:0000259" key="2">
    <source>
        <dbReference type="Pfam" id="PF12146"/>
    </source>
</evidence>
<dbReference type="Pfam" id="PF12146">
    <property type="entry name" value="Hydrolase_4"/>
    <property type="match status" value="1"/>
</dbReference>
<gene>
    <name evidence="3" type="ORF">SAMN02799615_02125</name>
</gene>
<dbReference type="RefSeq" id="WP_051548722.1">
    <property type="nucleotide sequence ID" value="NZ_FONH01000005.1"/>
</dbReference>